<dbReference type="InterPro" id="IPR009003">
    <property type="entry name" value="Peptidase_S1_PA"/>
</dbReference>
<dbReference type="PANTHER" id="PTHR43019:SF23">
    <property type="entry name" value="PROTEASE DO-LIKE 5, CHLOROPLASTIC"/>
    <property type="match status" value="1"/>
</dbReference>
<keyword evidence="2" id="KW-0645">Protease</keyword>
<dbReference type="Pfam" id="PF13365">
    <property type="entry name" value="Trypsin_2"/>
    <property type="match status" value="1"/>
</dbReference>
<keyword evidence="3" id="KW-1185">Reference proteome</keyword>
<gene>
    <name evidence="2" type="ORF">ACFFJP_14735</name>
</gene>
<dbReference type="RefSeq" id="WP_377245602.1">
    <property type="nucleotide sequence ID" value="NZ_JBHLXP010000003.1"/>
</dbReference>
<dbReference type="Gene3D" id="2.40.10.10">
    <property type="entry name" value="Trypsin-like serine proteases"/>
    <property type="match status" value="2"/>
</dbReference>
<evidence type="ECO:0000313" key="2">
    <source>
        <dbReference type="EMBL" id="MFC0049550.1"/>
    </source>
</evidence>
<dbReference type="GO" id="GO:0008233">
    <property type="term" value="F:peptidase activity"/>
    <property type="evidence" value="ECO:0007669"/>
    <property type="project" value="UniProtKB-KW"/>
</dbReference>
<keyword evidence="2" id="KW-0378">Hydrolase</keyword>
<dbReference type="Proteomes" id="UP001589813">
    <property type="component" value="Unassembled WGS sequence"/>
</dbReference>
<dbReference type="PRINTS" id="PR00834">
    <property type="entry name" value="PROTEASES2C"/>
</dbReference>
<protein>
    <submittedName>
        <fullName evidence="2">Serine protease</fullName>
    </submittedName>
</protein>
<evidence type="ECO:0000256" key="1">
    <source>
        <dbReference type="SAM" id="SignalP"/>
    </source>
</evidence>
<dbReference type="GO" id="GO:0006508">
    <property type="term" value="P:proteolysis"/>
    <property type="evidence" value="ECO:0007669"/>
    <property type="project" value="UniProtKB-KW"/>
</dbReference>
<dbReference type="PANTHER" id="PTHR43019">
    <property type="entry name" value="SERINE ENDOPROTEASE DEGS"/>
    <property type="match status" value="1"/>
</dbReference>
<dbReference type="InterPro" id="IPR043504">
    <property type="entry name" value="Peptidase_S1_PA_chymotrypsin"/>
</dbReference>
<sequence>MRLQTFYCAVLSVLLLLCSAQGRADSAEQLFARFEPSLLQVRVLERASGAKAAIGTGFVLADPALVVTNYHVVSEAVLAPEKFQLEYLNSAQQKGGLQVLAVDVINDLALVSTDYRAPHPFQIQLQKPVQGATIYSLGNPHDLGMILVPGTYNGLQKYSFYPRIHFTGAVNSGMSGGPAVDANGQIVGVNVASAGNQLGFLVPAEALQRLLARFQQEGQSKDLRADIERQLLASQQSMFSQILNADWKLKDFGIGKVPDEVVPFVRCWGESNIEKDKEVLKKVTAFCSQSEEIFLSQHFTSGRVEMQFEWLEGKDLHPLQFFSLYEQSISRANADNQALKEDVTAFECQHQVVQQPGGQHAKTIYCVRAYRAYAGLYDVLYLAASLDHQQQGLISHYTLSGVSQDTARAFSQKFSGAVSWQ</sequence>
<name>A0ABV6BF99_9GAMM</name>
<reference evidence="2 3" key="1">
    <citation type="submission" date="2024-09" db="EMBL/GenBank/DDBJ databases">
        <authorList>
            <person name="Sun Q."/>
            <person name="Mori K."/>
        </authorList>
    </citation>
    <scope>NUCLEOTIDE SEQUENCE [LARGE SCALE GENOMIC DNA]</scope>
    <source>
        <strain evidence="2 3">KCTC 23315</strain>
    </source>
</reference>
<feature type="chain" id="PRO_5046987868" evidence="1">
    <location>
        <begin position="25"/>
        <end position="421"/>
    </location>
</feature>
<dbReference type="EMBL" id="JBHLXP010000003">
    <property type="protein sequence ID" value="MFC0049550.1"/>
    <property type="molecule type" value="Genomic_DNA"/>
</dbReference>
<feature type="signal peptide" evidence="1">
    <location>
        <begin position="1"/>
        <end position="24"/>
    </location>
</feature>
<dbReference type="InterPro" id="IPR001940">
    <property type="entry name" value="Peptidase_S1C"/>
</dbReference>
<keyword evidence="1" id="KW-0732">Signal</keyword>
<dbReference type="SUPFAM" id="SSF50494">
    <property type="entry name" value="Trypsin-like serine proteases"/>
    <property type="match status" value="1"/>
</dbReference>
<organism evidence="2 3">
    <name type="scientific">Rheinheimera tilapiae</name>
    <dbReference type="NCBI Taxonomy" id="875043"/>
    <lineage>
        <taxon>Bacteria</taxon>
        <taxon>Pseudomonadati</taxon>
        <taxon>Pseudomonadota</taxon>
        <taxon>Gammaproteobacteria</taxon>
        <taxon>Chromatiales</taxon>
        <taxon>Chromatiaceae</taxon>
        <taxon>Rheinheimera</taxon>
    </lineage>
</organism>
<proteinExistence type="predicted"/>
<evidence type="ECO:0000313" key="3">
    <source>
        <dbReference type="Proteomes" id="UP001589813"/>
    </source>
</evidence>
<accession>A0ABV6BF99</accession>
<comment type="caution">
    <text evidence="2">The sequence shown here is derived from an EMBL/GenBank/DDBJ whole genome shotgun (WGS) entry which is preliminary data.</text>
</comment>